<accession>A0A1F6AIQ1</accession>
<evidence type="ECO:0000313" key="2">
    <source>
        <dbReference type="EMBL" id="OGG24610.1"/>
    </source>
</evidence>
<organism evidence="2 3">
    <name type="scientific">Candidatus Gottesmanbacteria bacterium RIFCSPLOWO2_01_FULL_43_11b</name>
    <dbReference type="NCBI Taxonomy" id="1798392"/>
    <lineage>
        <taxon>Bacteria</taxon>
        <taxon>Candidatus Gottesmaniibacteriota</taxon>
    </lineage>
</organism>
<evidence type="ECO:0000313" key="3">
    <source>
        <dbReference type="Proteomes" id="UP000178759"/>
    </source>
</evidence>
<dbReference type="EC" id="6.3.5.-" evidence="1"/>
<comment type="catalytic activity">
    <reaction evidence="1">
        <text>L-aspartyl-tRNA(Asn) + L-glutamine + ATP + H2O = L-asparaginyl-tRNA(Asn) + L-glutamate + ADP + phosphate + 2 H(+)</text>
        <dbReference type="Rhea" id="RHEA:14513"/>
        <dbReference type="Rhea" id="RHEA-COMP:9674"/>
        <dbReference type="Rhea" id="RHEA-COMP:9677"/>
        <dbReference type="ChEBI" id="CHEBI:15377"/>
        <dbReference type="ChEBI" id="CHEBI:15378"/>
        <dbReference type="ChEBI" id="CHEBI:29985"/>
        <dbReference type="ChEBI" id="CHEBI:30616"/>
        <dbReference type="ChEBI" id="CHEBI:43474"/>
        <dbReference type="ChEBI" id="CHEBI:58359"/>
        <dbReference type="ChEBI" id="CHEBI:78515"/>
        <dbReference type="ChEBI" id="CHEBI:78516"/>
        <dbReference type="ChEBI" id="CHEBI:456216"/>
    </reaction>
</comment>
<comment type="catalytic activity">
    <reaction evidence="1">
        <text>L-glutamyl-tRNA(Gln) + L-glutamine + ATP + H2O = L-glutaminyl-tRNA(Gln) + L-glutamate + ADP + phosphate + H(+)</text>
        <dbReference type="Rhea" id="RHEA:17521"/>
        <dbReference type="Rhea" id="RHEA-COMP:9681"/>
        <dbReference type="Rhea" id="RHEA-COMP:9684"/>
        <dbReference type="ChEBI" id="CHEBI:15377"/>
        <dbReference type="ChEBI" id="CHEBI:15378"/>
        <dbReference type="ChEBI" id="CHEBI:29985"/>
        <dbReference type="ChEBI" id="CHEBI:30616"/>
        <dbReference type="ChEBI" id="CHEBI:43474"/>
        <dbReference type="ChEBI" id="CHEBI:58359"/>
        <dbReference type="ChEBI" id="CHEBI:78520"/>
        <dbReference type="ChEBI" id="CHEBI:78521"/>
        <dbReference type="ChEBI" id="CHEBI:456216"/>
    </reaction>
</comment>
<comment type="function">
    <text evidence="1">Allows the formation of correctly charged Asn-tRNA(Asn) or Gln-tRNA(Gln) through the transamidation of misacylated Asp-tRNA(Asn) or Glu-tRNA(Gln) in organisms which lack either or both of asparaginyl-tRNA or glutaminyl-tRNA synthetases. The reaction takes place in the presence of glutamine and ATP through an activated phospho-Asp-tRNA(Asn) or phospho-Glu-tRNA(Gln).</text>
</comment>
<proteinExistence type="inferred from homology"/>
<reference evidence="2 3" key="1">
    <citation type="journal article" date="2016" name="Nat. Commun.">
        <title>Thousands of microbial genomes shed light on interconnected biogeochemical processes in an aquifer system.</title>
        <authorList>
            <person name="Anantharaman K."/>
            <person name="Brown C.T."/>
            <person name="Hug L.A."/>
            <person name="Sharon I."/>
            <person name="Castelle C.J."/>
            <person name="Probst A.J."/>
            <person name="Thomas B.C."/>
            <person name="Singh A."/>
            <person name="Wilkins M.J."/>
            <person name="Karaoz U."/>
            <person name="Brodie E.L."/>
            <person name="Williams K.H."/>
            <person name="Hubbard S.S."/>
            <person name="Banfield J.F."/>
        </authorList>
    </citation>
    <scope>NUCLEOTIDE SEQUENCE [LARGE SCALE GENOMIC DNA]</scope>
</reference>
<comment type="similarity">
    <text evidence="1">Belongs to the GatC family.</text>
</comment>
<dbReference type="InterPro" id="IPR003837">
    <property type="entry name" value="GatC"/>
</dbReference>
<comment type="caution">
    <text evidence="2">The sequence shown here is derived from an EMBL/GenBank/DDBJ whole genome shotgun (WGS) entry which is preliminary data.</text>
</comment>
<dbReference type="Gene3D" id="1.10.20.60">
    <property type="entry name" value="Glu-tRNAGln amidotransferase C subunit, N-terminal domain"/>
    <property type="match status" value="1"/>
</dbReference>
<dbReference type="STRING" id="1798392.A3A79_05525"/>
<dbReference type="GO" id="GO:0050566">
    <property type="term" value="F:asparaginyl-tRNA synthase (glutamine-hydrolyzing) activity"/>
    <property type="evidence" value="ECO:0007669"/>
    <property type="project" value="RHEA"/>
</dbReference>
<keyword evidence="1" id="KW-0067">ATP-binding</keyword>
<dbReference type="GO" id="GO:0006450">
    <property type="term" value="P:regulation of translational fidelity"/>
    <property type="evidence" value="ECO:0007669"/>
    <property type="project" value="InterPro"/>
</dbReference>
<dbReference type="Proteomes" id="UP000178759">
    <property type="component" value="Unassembled WGS sequence"/>
</dbReference>
<protein>
    <recommendedName>
        <fullName evidence="1">Aspartyl/glutamyl-tRNA(Asn/Gln) amidotransferase subunit C</fullName>
        <shortName evidence="1">Asp/Glu-ADT subunit C</shortName>
        <ecNumber evidence="1">6.3.5.-</ecNumber>
    </recommendedName>
</protein>
<keyword evidence="1" id="KW-0547">Nucleotide-binding</keyword>
<dbReference type="GO" id="GO:0050567">
    <property type="term" value="F:glutaminyl-tRNA synthase (glutamine-hydrolyzing) activity"/>
    <property type="evidence" value="ECO:0007669"/>
    <property type="project" value="UniProtKB-UniRule"/>
</dbReference>
<keyword evidence="1" id="KW-0436">Ligase</keyword>
<evidence type="ECO:0000256" key="1">
    <source>
        <dbReference type="HAMAP-Rule" id="MF_00122"/>
    </source>
</evidence>
<dbReference type="NCBIfam" id="TIGR00135">
    <property type="entry name" value="gatC"/>
    <property type="match status" value="1"/>
</dbReference>
<dbReference type="SUPFAM" id="SSF141000">
    <property type="entry name" value="Glu-tRNAGln amidotransferase C subunit"/>
    <property type="match status" value="1"/>
</dbReference>
<dbReference type="PANTHER" id="PTHR15004">
    <property type="entry name" value="GLUTAMYL-TRNA(GLN) AMIDOTRANSFERASE SUBUNIT C, MITOCHONDRIAL"/>
    <property type="match status" value="1"/>
</dbReference>
<sequence>MKTAKITPVTVQKVARLARVPLTKTQEKDMTKKIGVTVQYISQLESLPTKDVTETSQVAGLENVYREDEIDTERMFTQEQALANAKRTHNGFFVVDAVFDEK</sequence>
<dbReference type="Pfam" id="PF02686">
    <property type="entry name" value="GatC"/>
    <property type="match status" value="1"/>
</dbReference>
<dbReference type="GO" id="GO:0070681">
    <property type="term" value="P:glutaminyl-tRNAGln biosynthesis via transamidation"/>
    <property type="evidence" value="ECO:0007669"/>
    <property type="project" value="TreeGrafter"/>
</dbReference>
<dbReference type="GO" id="GO:0006412">
    <property type="term" value="P:translation"/>
    <property type="evidence" value="ECO:0007669"/>
    <property type="project" value="UniProtKB-UniRule"/>
</dbReference>
<dbReference type="AlphaFoldDB" id="A0A1F6AIQ1"/>
<dbReference type="PANTHER" id="PTHR15004:SF0">
    <property type="entry name" value="GLUTAMYL-TRNA(GLN) AMIDOTRANSFERASE SUBUNIT C, MITOCHONDRIAL"/>
    <property type="match status" value="1"/>
</dbReference>
<gene>
    <name evidence="1" type="primary">gatC</name>
    <name evidence="2" type="ORF">A3A79_05525</name>
</gene>
<dbReference type="GO" id="GO:0005524">
    <property type="term" value="F:ATP binding"/>
    <property type="evidence" value="ECO:0007669"/>
    <property type="project" value="UniProtKB-KW"/>
</dbReference>
<comment type="subunit">
    <text evidence="1">Heterotrimer of A, B and C subunits.</text>
</comment>
<dbReference type="InterPro" id="IPR036113">
    <property type="entry name" value="Asp/Glu-ADT_sf_sub_c"/>
</dbReference>
<keyword evidence="1" id="KW-0648">Protein biosynthesis</keyword>
<dbReference type="EMBL" id="MFJV01000001">
    <property type="protein sequence ID" value="OGG24610.1"/>
    <property type="molecule type" value="Genomic_DNA"/>
</dbReference>
<dbReference type="HAMAP" id="MF_00122">
    <property type="entry name" value="GatC"/>
    <property type="match status" value="1"/>
</dbReference>
<name>A0A1F6AIQ1_9BACT</name>